<evidence type="ECO:0000256" key="2">
    <source>
        <dbReference type="ARBA" id="ARBA00022845"/>
    </source>
</evidence>
<keyword evidence="2" id="KW-0810">Translation regulation</keyword>
<sequence>MEEAMNGPEAQDQNAAREKAYNRGCMWGMSGNDDSHCPYQDEELARWWLIGWQDGHSAWQDRSDQQTKASC</sequence>
<accession>L0WCR0</accession>
<dbReference type="PATRIC" id="fig|1177179.3.peg.1404"/>
<evidence type="ECO:0000313" key="4">
    <source>
        <dbReference type="Proteomes" id="UP000010164"/>
    </source>
</evidence>
<dbReference type="Pfam" id="PF04957">
    <property type="entry name" value="RMF"/>
    <property type="match status" value="1"/>
</dbReference>
<dbReference type="STRING" id="1177179.A11A3_06978"/>
<evidence type="ECO:0000313" key="3">
    <source>
        <dbReference type="EMBL" id="EKF74746.1"/>
    </source>
</evidence>
<dbReference type="InterPro" id="IPR007040">
    <property type="entry name" value="Ribosome_modulation_factor"/>
</dbReference>
<comment type="caution">
    <text evidence="3">The sequence shown here is derived from an EMBL/GenBank/DDBJ whole genome shotgun (WGS) entry which is preliminary data.</text>
</comment>
<dbReference type="InterPro" id="IPR023200">
    <property type="entry name" value="RMF_sf"/>
</dbReference>
<dbReference type="AlphaFoldDB" id="L0WCR0"/>
<gene>
    <name evidence="3" type="ORF">A11A3_06978</name>
</gene>
<keyword evidence="1" id="KW-0963">Cytoplasm</keyword>
<proteinExistence type="predicted"/>
<evidence type="ECO:0000256" key="1">
    <source>
        <dbReference type="ARBA" id="ARBA00022490"/>
    </source>
</evidence>
<dbReference type="Gene3D" id="1.10.10.620">
    <property type="entry name" value="ribosome modulation factor like domain"/>
    <property type="match status" value="1"/>
</dbReference>
<reference evidence="3 4" key="1">
    <citation type="journal article" date="2012" name="J. Bacteriol.">
        <title>Genome Sequence of the Alkane-Degrading Bacterium Alcanivorax hongdengensis Type Strain A-11-3.</title>
        <authorList>
            <person name="Lai Q."/>
            <person name="Shao Z."/>
        </authorList>
    </citation>
    <scope>NUCLEOTIDE SEQUENCE [LARGE SCALE GENOMIC DNA]</scope>
    <source>
        <strain evidence="3 4">A-11-3</strain>
    </source>
</reference>
<organism evidence="3 4">
    <name type="scientific">Alcanivorax hongdengensis A-11-3</name>
    <dbReference type="NCBI Taxonomy" id="1177179"/>
    <lineage>
        <taxon>Bacteria</taxon>
        <taxon>Pseudomonadati</taxon>
        <taxon>Pseudomonadota</taxon>
        <taxon>Gammaproteobacteria</taxon>
        <taxon>Oceanospirillales</taxon>
        <taxon>Alcanivoracaceae</taxon>
        <taxon>Alcanivorax</taxon>
    </lineage>
</organism>
<dbReference type="NCBIfam" id="NF011162">
    <property type="entry name" value="PRK14563.1"/>
    <property type="match status" value="1"/>
</dbReference>
<dbReference type="EMBL" id="AMRJ01000008">
    <property type="protein sequence ID" value="EKF74746.1"/>
    <property type="molecule type" value="Genomic_DNA"/>
</dbReference>
<name>L0WCR0_9GAMM</name>
<dbReference type="Proteomes" id="UP000010164">
    <property type="component" value="Unassembled WGS sequence"/>
</dbReference>
<dbReference type="GO" id="GO:0006417">
    <property type="term" value="P:regulation of translation"/>
    <property type="evidence" value="ECO:0007669"/>
    <property type="project" value="UniProtKB-KW"/>
</dbReference>
<protein>
    <submittedName>
        <fullName evidence="3">Ribosome modulation factor-related protein</fullName>
    </submittedName>
</protein>
<keyword evidence="4" id="KW-1185">Reference proteome</keyword>